<sequence length="252" mass="29912">MPLTFCHPAIILPLKKLKSNWFSMTGLIIGSMSPDLEYFSRMEIIATHSHLFWGVLYFDLPIALIYCFVFHLFVRNILIHHLPYFLEERFAQFLNFDWIYYFKKHWLIVVISIIIGAYSHLFWDAFTHEWGCFTKLIPALEETWFQIPFNNLEVKGYKFLQHFSTFLGAIFIAFWIYRMPKQILPKTKFDYIFWLNVVLFTTTISAIRLVFFPIEIGLGNIIVVIGMSVFLSLVIFGMKEKPINNRIKKVIK</sequence>
<accession>A0AAW7DNY6</accession>
<dbReference type="InterPro" id="IPR025238">
    <property type="entry name" value="DUF4184"/>
</dbReference>
<name>A0AAW7DNY6_9FLAO</name>
<feature type="transmembrane region" description="Helical" evidence="1">
    <location>
        <begin position="51"/>
        <end position="74"/>
    </location>
</feature>
<organism evidence="2 3">
    <name type="scientific">Empedobacter falsenii</name>
    <dbReference type="NCBI Taxonomy" id="343874"/>
    <lineage>
        <taxon>Bacteria</taxon>
        <taxon>Pseudomonadati</taxon>
        <taxon>Bacteroidota</taxon>
        <taxon>Flavobacteriia</taxon>
        <taxon>Flavobacteriales</taxon>
        <taxon>Weeksellaceae</taxon>
        <taxon>Empedobacter</taxon>
    </lineage>
</organism>
<dbReference type="Pfam" id="PF13803">
    <property type="entry name" value="DUF4184"/>
    <property type="match status" value="1"/>
</dbReference>
<keyword evidence="1" id="KW-0472">Membrane</keyword>
<keyword evidence="1" id="KW-1133">Transmembrane helix</keyword>
<evidence type="ECO:0000313" key="3">
    <source>
        <dbReference type="Proteomes" id="UP001173578"/>
    </source>
</evidence>
<dbReference type="RefSeq" id="WP_286487035.1">
    <property type="nucleotide sequence ID" value="NZ_JACALR010000007.1"/>
</dbReference>
<reference evidence="2" key="1">
    <citation type="submission" date="2020-06" db="EMBL/GenBank/DDBJ databases">
        <authorList>
            <person name="Dong N."/>
        </authorList>
    </citation>
    <scope>NUCLEOTIDE SEQUENCE</scope>
    <source>
        <strain evidence="2">210</strain>
    </source>
</reference>
<feature type="transmembrane region" description="Helical" evidence="1">
    <location>
        <begin position="217"/>
        <end position="238"/>
    </location>
</feature>
<feature type="transmembrane region" description="Helical" evidence="1">
    <location>
        <begin position="106"/>
        <end position="123"/>
    </location>
</feature>
<dbReference type="Proteomes" id="UP001173578">
    <property type="component" value="Unassembled WGS sequence"/>
</dbReference>
<evidence type="ECO:0000313" key="2">
    <source>
        <dbReference type="EMBL" id="MDM1552617.1"/>
    </source>
</evidence>
<proteinExistence type="predicted"/>
<reference evidence="2" key="2">
    <citation type="journal article" date="2022" name="Sci. Total Environ.">
        <title>Prevalence, transmission, and molecular epidemiology of tet(X)-positive bacteria among humans, animals, and environmental niches in China: An epidemiological, and genomic-based study.</title>
        <authorList>
            <person name="Dong N."/>
            <person name="Zeng Y."/>
            <person name="Cai C."/>
            <person name="Sun C."/>
            <person name="Lu J."/>
            <person name="Liu C."/>
            <person name="Zhou H."/>
            <person name="Sun Q."/>
            <person name="Shu L."/>
            <person name="Wang H."/>
            <person name="Wang Y."/>
            <person name="Wang S."/>
            <person name="Wu C."/>
            <person name="Chan E.W."/>
            <person name="Chen G."/>
            <person name="Shen Z."/>
            <person name="Chen S."/>
            <person name="Zhang R."/>
        </authorList>
    </citation>
    <scope>NUCLEOTIDE SEQUENCE</scope>
    <source>
        <strain evidence="2">210</strain>
    </source>
</reference>
<feature type="transmembrane region" description="Helical" evidence="1">
    <location>
        <begin position="159"/>
        <end position="177"/>
    </location>
</feature>
<comment type="caution">
    <text evidence="2">The sequence shown here is derived from an EMBL/GenBank/DDBJ whole genome shotgun (WGS) entry which is preliminary data.</text>
</comment>
<feature type="transmembrane region" description="Helical" evidence="1">
    <location>
        <begin position="189"/>
        <end position="211"/>
    </location>
</feature>
<keyword evidence="1" id="KW-0812">Transmembrane</keyword>
<gene>
    <name evidence="2" type="ORF">HX095_15555</name>
</gene>
<protein>
    <submittedName>
        <fullName evidence="2">DUF4184 family protein</fullName>
    </submittedName>
</protein>
<evidence type="ECO:0000256" key="1">
    <source>
        <dbReference type="SAM" id="Phobius"/>
    </source>
</evidence>
<dbReference type="EMBL" id="JACALR010000007">
    <property type="protein sequence ID" value="MDM1552617.1"/>
    <property type="molecule type" value="Genomic_DNA"/>
</dbReference>
<dbReference type="AlphaFoldDB" id="A0AAW7DNY6"/>